<gene>
    <name evidence="3" type="ORF">PEVE_00011730</name>
    <name evidence="4" type="ORF">PEVE_00020299</name>
    <name evidence="2" type="ORF">PEVE_00021792</name>
    <name evidence="5" type="ORF">PEVE_00035412</name>
    <name evidence="1" type="ORF">PEVE_00041681</name>
</gene>
<evidence type="ECO:0000313" key="5">
    <source>
        <dbReference type="EMBL" id="CAH3197906.1"/>
    </source>
</evidence>
<protein>
    <submittedName>
        <fullName evidence="4">Uncharacterized protein</fullName>
    </submittedName>
</protein>
<keyword evidence="6" id="KW-1185">Reference proteome</keyword>
<dbReference type="EMBL" id="CALNXI010002724">
    <property type="protein sequence ID" value="CAH3190270.1"/>
    <property type="molecule type" value="Genomic_DNA"/>
</dbReference>
<evidence type="ECO:0000313" key="6">
    <source>
        <dbReference type="Proteomes" id="UP001159427"/>
    </source>
</evidence>
<sequence length="392" mass="44468">MRVECIEFYVDPKSVGSLNFLGKERVRFPITDEHSSLAVFTKKFAEFAGLKAEAEKRGLGSCVELKFCRLEKGKDGSKAFAINTQEQWDKERPLLSGNTSSLQGLDSYLETTTEKALSHSNDVNDASTGKPRGFQGTISNQTKRSVNMILNGLKDLEALVKEHNPSFAIDLYSCLTVQVENLHAVGHFKDQFPTLLQYARNLANTVYESIKRVVPWSAYYFTHDKSYYPVLRQSTPLNAIPKLEHLKARRELNRQEKDLMIEWATNNGRAARQRSVRQETTMFKAGTLPLNMYRTSDYPKDKVSFSPNTVEEETVTSATTVTTVTPSTSHEAIEDVQVVEEAEVEEEEEYDTDSDAEYPIADNYEVDSFDDLLFLRAVTTRSGRMVRVVHRE</sequence>
<dbReference type="EMBL" id="CALNXI010001850">
    <property type="protein sequence ID" value="CAH3178311.1"/>
    <property type="molecule type" value="Genomic_DNA"/>
</dbReference>
<dbReference type="EMBL" id="CALNXI010000291">
    <property type="protein sequence ID" value="CAH3024160.1"/>
    <property type="molecule type" value="Genomic_DNA"/>
</dbReference>
<accession>A0ABN8SFC0</accession>
<organism evidence="4 6">
    <name type="scientific">Porites evermanni</name>
    <dbReference type="NCBI Taxonomy" id="104178"/>
    <lineage>
        <taxon>Eukaryota</taxon>
        <taxon>Metazoa</taxon>
        <taxon>Cnidaria</taxon>
        <taxon>Anthozoa</taxon>
        <taxon>Hexacorallia</taxon>
        <taxon>Scleractinia</taxon>
        <taxon>Fungiina</taxon>
        <taxon>Poritidae</taxon>
        <taxon>Porites</taxon>
    </lineage>
</organism>
<evidence type="ECO:0000313" key="1">
    <source>
        <dbReference type="EMBL" id="CAH3014285.1"/>
    </source>
</evidence>
<evidence type="ECO:0000313" key="4">
    <source>
        <dbReference type="EMBL" id="CAH3190270.1"/>
    </source>
</evidence>
<reference evidence="4 6" key="1">
    <citation type="submission" date="2022-05" db="EMBL/GenBank/DDBJ databases">
        <authorList>
            <consortium name="Genoscope - CEA"/>
            <person name="William W."/>
        </authorList>
    </citation>
    <scope>NUCLEOTIDE SEQUENCE [LARGE SCALE GENOMIC DNA]</scope>
</reference>
<dbReference type="EMBL" id="CALNXI010005482">
    <property type="protein sequence ID" value="CAH3197906.1"/>
    <property type="molecule type" value="Genomic_DNA"/>
</dbReference>
<evidence type="ECO:0000313" key="2">
    <source>
        <dbReference type="EMBL" id="CAH3024160.1"/>
    </source>
</evidence>
<proteinExistence type="predicted"/>
<name>A0ABN8SFC0_9CNID</name>
<comment type="caution">
    <text evidence="4">The sequence shown here is derived from an EMBL/GenBank/DDBJ whole genome shotgun (WGS) entry which is preliminary data.</text>
</comment>
<dbReference type="Proteomes" id="UP001159427">
    <property type="component" value="Unassembled WGS sequence"/>
</dbReference>
<evidence type="ECO:0000313" key="3">
    <source>
        <dbReference type="EMBL" id="CAH3178311.1"/>
    </source>
</evidence>
<dbReference type="EMBL" id="CALNXI010000008">
    <property type="protein sequence ID" value="CAH3014285.1"/>
    <property type="molecule type" value="Genomic_DNA"/>
</dbReference>